<dbReference type="Gene3D" id="3.40.50.1000">
    <property type="entry name" value="HAD superfamily/HAD-like"/>
    <property type="match status" value="1"/>
</dbReference>
<dbReference type="SUPFAM" id="SSF56784">
    <property type="entry name" value="HAD-like"/>
    <property type="match status" value="1"/>
</dbReference>
<evidence type="ECO:0000313" key="2">
    <source>
        <dbReference type="Proteomes" id="UP001165083"/>
    </source>
</evidence>
<sequence>MTHQSVVACDVATGIALIRPIWNADVDCHWLRYGSLAEFEEWSGDVLHSARPTDLVLLLVRLSDLEAAHPELHLAKTSDTSVHEQEEDNPTNKFLRDLKRYDALTTAAPLVVLLCPCPPATEARFGAMECEMQSVIEKMKNVSVQSAKRLLELFRQQYTTAYYDAVADKRQHSPYTQAMLNVLSLSLCRQICRLFRAANTRKKVIVLDCDNTLWGGAVAEVGANGIDLSRRFRSLQRFVVAQQERGMLLALSSKNILDDVVEAFNLRRDDMVLDIEKHVVATKVNWKPKSENITELAKELSLGLDSFIFIDDNPLECNEVATTLPSVTVIALRDDFTDSFLEHEWVFDEGFTSQLCNSVATKEDAQRTQLYQQNLQREQLRESSSTHKAFLSALGVKIVFEELDHEQELRGRSSSFTRVLQLHHRTNQFNTSTTFAKRMEEETLLDYVVSTGHTVLCAHVTDRFGHYGLVSVALCQRIQNTSTLHVDSFLLSCRALNRGVEHAMMRRISEVADRTGATILEFAWEPTERNQPTHAFFSALSSVVFSVESYNQSDVAYRGQEHLSTSSFGTWILSTKKASQISFLKSEDSIPPSSGYSGGIFGWIRVRVANWFKYITLSAIQWILSSVILPQRVLHVISPAFVQQLGRVSSSGLIRVPLRTRGSLEQFLSPALRTIPNRIVVSSNDSADSNADDKFRRKARHQTKLVLVDHVEEEVSRVIWTANRPYSGNQSVNRGDLNQVTTPDLAAGSVVNLQLICKSPSCSAAVQRESRCAFKRCRNCCYRIQRLLTRSFHHANAMARQSAVNALHADFAVDAFLAAGKEKHSSSPDTQWCVAHENKRRRGEIFKQQAKDARLFTEEAK</sequence>
<dbReference type="AlphaFoldDB" id="A0A9W6TB85"/>
<dbReference type="InterPro" id="IPR010037">
    <property type="entry name" value="FkbH_domain"/>
</dbReference>
<dbReference type="Proteomes" id="UP001165083">
    <property type="component" value="Unassembled WGS sequence"/>
</dbReference>
<evidence type="ECO:0000313" key="1">
    <source>
        <dbReference type="EMBL" id="GMF09554.1"/>
    </source>
</evidence>
<keyword evidence="2" id="KW-1185">Reference proteome</keyword>
<dbReference type="NCBIfam" id="TIGR01686">
    <property type="entry name" value="FkbH"/>
    <property type="match status" value="1"/>
</dbReference>
<dbReference type="InterPro" id="IPR010033">
    <property type="entry name" value="HAD_SF_ppase_IIIC"/>
</dbReference>
<dbReference type="InterPro" id="IPR023214">
    <property type="entry name" value="HAD_sf"/>
</dbReference>
<organism evidence="1 2">
    <name type="scientific">Phytophthora lilii</name>
    <dbReference type="NCBI Taxonomy" id="2077276"/>
    <lineage>
        <taxon>Eukaryota</taxon>
        <taxon>Sar</taxon>
        <taxon>Stramenopiles</taxon>
        <taxon>Oomycota</taxon>
        <taxon>Peronosporomycetes</taxon>
        <taxon>Peronosporales</taxon>
        <taxon>Peronosporaceae</taxon>
        <taxon>Phytophthora</taxon>
    </lineage>
</organism>
<name>A0A9W6TB85_9STRA</name>
<accession>A0A9W6TB85</accession>
<dbReference type="NCBIfam" id="TIGR01681">
    <property type="entry name" value="HAD-SF-IIIC"/>
    <property type="match status" value="1"/>
</dbReference>
<proteinExistence type="predicted"/>
<comment type="caution">
    <text evidence="1">The sequence shown here is derived from an EMBL/GenBank/DDBJ whole genome shotgun (WGS) entry which is preliminary data.</text>
</comment>
<dbReference type="InterPro" id="IPR036412">
    <property type="entry name" value="HAD-like_sf"/>
</dbReference>
<dbReference type="OrthoDB" id="5334845at2759"/>
<protein>
    <submittedName>
        <fullName evidence="1">Unnamed protein product</fullName>
    </submittedName>
</protein>
<dbReference type="EMBL" id="BSXW01000012">
    <property type="protein sequence ID" value="GMF09554.1"/>
    <property type="molecule type" value="Genomic_DNA"/>
</dbReference>
<reference evidence="1" key="1">
    <citation type="submission" date="2023-04" db="EMBL/GenBank/DDBJ databases">
        <title>Phytophthora lilii NBRC 32176.</title>
        <authorList>
            <person name="Ichikawa N."/>
            <person name="Sato H."/>
            <person name="Tonouchi N."/>
        </authorList>
    </citation>
    <scope>NUCLEOTIDE SEQUENCE</scope>
    <source>
        <strain evidence="1">NBRC 32176</strain>
    </source>
</reference>
<gene>
    <name evidence="1" type="ORF">Plil01_000044700</name>
</gene>